<feature type="transmembrane region" description="Helical" evidence="2">
    <location>
        <begin position="105"/>
        <end position="130"/>
    </location>
</feature>
<gene>
    <name evidence="3" type="ORF">SAMN02927923_03191</name>
</gene>
<proteinExistence type="predicted"/>
<keyword evidence="4" id="KW-1185">Reference proteome</keyword>
<evidence type="ECO:0000313" key="3">
    <source>
        <dbReference type="EMBL" id="SCY97970.1"/>
    </source>
</evidence>
<sequence>MSVDLSSASPDRVTADRVGLSTPSQRDEAQQIRQLGERIEALPRHIDPARRVPPLSSVETEPMPITPVPPQDSRLREELRWMAELSRETIATVRSLPWIIANKDFLLFIGAPTLGLILLGVILTAAFGHFLGSVSLAAAAVAMACSTLLTLVATASVAPPGLDK</sequence>
<accession>A0A1G5KD31</accession>
<dbReference type="EMBL" id="FMVJ01000009">
    <property type="protein sequence ID" value="SCY97970.1"/>
    <property type="molecule type" value="Genomic_DNA"/>
</dbReference>
<name>A0A1G5KD31_9HYPH</name>
<reference evidence="3 4" key="1">
    <citation type="submission" date="2016-10" db="EMBL/GenBank/DDBJ databases">
        <authorList>
            <person name="de Groot N.N."/>
        </authorList>
    </citation>
    <scope>NUCLEOTIDE SEQUENCE [LARGE SCALE GENOMIC DNA]</scope>
    <source>
        <strain evidence="3 4">CGMCC 1.7666</strain>
    </source>
</reference>
<keyword evidence="2" id="KW-0812">Transmembrane</keyword>
<keyword evidence="2" id="KW-1133">Transmembrane helix</keyword>
<keyword evidence="2" id="KW-0472">Membrane</keyword>
<dbReference type="STRING" id="549386.SAMN02927923_03191"/>
<evidence type="ECO:0000256" key="2">
    <source>
        <dbReference type="SAM" id="Phobius"/>
    </source>
</evidence>
<organism evidence="3 4">
    <name type="scientific">Microvirga guangxiensis</name>
    <dbReference type="NCBI Taxonomy" id="549386"/>
    <lineage>
        <taxon>Bacteria</taxon>
        <taxon>Pseudomonadati</taxon>
        <taxon>Pseudomonadota</taxon>
        <taxon>Alphaproteobacteria</taxon>
        <taxon>Hyphomicrobiales</taxon>
        <taxon>Methylobacteriaceae</taxon>
        <taxon>Microvirga</taxon>
    </lineage>
</organism>
<feature type="transmembrane region" description="Helical" evidence="2">
    <location>
        <begin position="136"/>
        <end position="158"/>
    </location>
</feature>
<dbReference type="RefSeq" id="WP_091136697.1">
    <property type="nucleotide sequence ID" value="NZ_FMVJ01000009.1"/>
</dbReference>
<dbReference type="AlphaFoldDB" id="A0A1G5KD31"/>
<feature type="region of interest" description="Disordered" evidence="1">
    <location>
        <begin position="1"/>
        <end position="31"/>
    </location>
</feature>
<feature type="region of interest" description="Disordered" evidence="1">
    <location>
        <begin position="50"/>
        <end position="71"/>
    </location>
</feature>
<evidence type="ECO:0000313" key="4">
    <source>
        <dbReference type="Proteomes" id="UP000199569"/>
    </source>
</evidence>
<protein>
    <recommendedName>
        <fullName evidence="5">Holin-X, holin superfamily III</fullName>
    </recommendedName>
</protein>
<evidence type="ECO:0008006" key="5">
    <source>
        <dbReference type="Google" id="ProtNLM"/>
    </source>
</evidence>
<dbReference type="Proteomes" id="UP000199569">
    <property type="component" value="Unassembled WGS sequence"/>
</dbReference>
<evidence type="ECO:0000256" key="1">
    <source>
        <dbReference type="SAM" id="MobiDB-lite"/>
    </source>
</evidence>